<feature type="domain" description="Phage terminase large subunit GpA ATPase" evidence="2">
    <location>
        <begin position="56"/>
        <end position="321"/>
    </location>
</feature>
<protein>
    <submittedName>
        <fullName evidence="4">Terminase</fullName>
    </submittedName>
</protein>
<sequence length="725" mass="80458">MGDLSRAPRSFLDRQEPLPPYTDPRSALKQALPTLRPAERISVTRSAEKYMRVNVSGQWQPFRADVAPYMTEPSDMSASRRFRAMVFAGPAQSGKTQMLQTIMAHAVMSDPGRVALFQMTRDAAALMEREKIAPMILNSPAIRARQAQGRGADTIFQKLFTGGTHLTLDWPTPEKLASTTVRMLMATDFDRPAWGNGSIGDGDPYTQMRARTRTFLSRGMVVIESSPGAPISDENWRPSTPNDCPPVRYGVLSLYPGGTKGRWYVPCPECGSFFDMTFSKLVYPASADPTEAGEAARMRCPHCRETFGHELKREVNALGRWLHESAPDENGRVALVGIEDPRLRRTDLLSYWLDGTNAAFSTWAELVAAYQTGLNHFEATGDEEQLRGTVTTGQAQPYRMRSASTEMEITLDGLRDKAATCLTPKGVVPAWGRYLTVQVDVQGTYFSVGVTAWGPGGRHQPVDRFDLITPPESAPAAEGRTLRPGEIPEDWAVLEELSSRVWPVEDSDWGLKAVSVAIDMHGPGSTTDNAYRFYRGRRKAGEGHRWYLTRGDGRLDLPDRVWLKAPERASGKRKVAADIKILNMATNRLKDAVAVSLRLTEDGENICQIPRWMEEKHLIEFTAERRGPRGWDKRPGMVRNESFDHLVQARAQHIILGAEKINWAAPARPWAMLSEANDYAVLRAEEASPPAGASAAAPLLAEAPQALRAAPAGHGFIQRRGKWRR</sequence>
<proteinExistence type="predicted"/>
<comment type="caution">
    <text evidence="4">The sequence shown here is derived from an EMBL/GenBank/DDBJ whole genome shotgun (WGS) entry which is preliminary data.</text>
</comment>
<evidence type="ECO:0000256" key="1">
    <source>
        <dbReference type="SAM" id="MobiDB-lite"/>
    </source>
</evidence>
<dbReference type="InterPro" id="IPR046454">
    <property type="entry name" value="GpA_endonuclease"/>
</dbReference>
<reference evidence="4 5" key="1">
    <citation type="submission" date="2018-11" db="EMBL/GenBank/DDBJ databases">
        <title>Gemmobacter sp. nov., YIM 102744-1 draft genome.</title>
        <authorList>
            <person name="Li G."/>
            <person name="Jiang Y."/>
        </authorList>
    </citation>
    <scope>NUCLEOTIDE SEQUENCE [LARGE SCALE GENOMIC DNA]</scope>
    <source>
        <strain evidence="4 5">YIM 102744-1</strain>
    </source>
</reference>
<feature type="region of interest" description="Disordered" evidence="1">
    <location>
        <begin position="1"/>
        <end position="26"/>
    </location>
</feature>
<dbReference type="RefSeq" id="WP_124966260.1">
    <property type="nucleotide sequence ID" value="NZ_RRAZ01000030.1"/>
</dbReference>
<organism evidence="4 5">
    <name type="scientific">Falsigemmobacter faecalis</name>
    <dbReference type="NCBI Taxonomy" id="2488730"/>
    <lineage>
        <taxon>Bacteria</taxon>
        <taxon>Pseudomonadati</taxon>
        <taxon>Pseudomonadota</taxon>
        <taxon>Alphaproteobacteria</taxon>
        <taxon>Rhodobacterales</taxon>
        <taxon>Paracoccaceae</taxon>
        <taxon>Falsigemmobacter</taxon>
    </lineage>
</organism>
<dbReference type="OrthoDB" id="5181253at2"/>
<dbReference type="Proteomes" id="UP000282125">
    <property type="component" value="Unassembled WGS sequence"/>
</dbReference>
<evidence type="ECO:0000259" key="3">
    <source>
        <dbReference type="Pfam" id="PF20454"/>
    </source>
</evidence>
<dbReference type="EMBL" id="RRAZ01000030">
    <property type="protein sequence ID" value="RRH71394.1"/>
    <property type="molecule type" value="Genomic_DNA"/>
</dbReference>
<accession>A0A3P3DC41</accession>
<dbReference type="InterPro" id="IPR051220">
    <property type="entry name" value="TFA_Chaperone"/>
</dbReference>
<dbReference type="GO" id="GO:0016887">
    <property type="term" value="F:ATP hydrolysis activity"/>
    <property type="evidence" value="ECO:0007669"/>
    <property type="project" value="InterPro"/>
</dbReference>
<gene>
    <name evidence="4" type="ORF">EG244_16395</name>
</gene>
<dbReference type="Pfam" id="PF05876">
    <property type="entry name" value="GpA_ATPase"/>
    <property type="match status" value="1"/>
</dbReference>
<dbReference type="Pfam" id="PF20454">
    <property type="entry name" value="GpA_nuclease"/>
    <property type="match status" value="1"/>
</dbReference>
<keyword evidence="5" id="KW-1185">Reference proteome</keyword>
<dbReference type="PANTHER" id="PTHR34413">
    <property type="entry name" value="PROPHAGE TAIL FIBER ASSEMBLY PROTEIN HOMOLOG TFAE-RELATED-RELATED"/>
    <property type="match status" value="1"/>
</dbReference>
<evidence type="ECO:0000313" key="4">
    <source>
        <dbReference type="EMBL" id="RRH71394.1"/>
    </source>
</evidence>
<dbReference type="AlphaFoldDB" id="A0A3P3DC41"/>
<feature type="domain" description="Terminase large subunit GpA endonuclease" evidence="3">
    <location>
        <begin position="350"/>
        <end position="663"/>
    </location>
</feature>
<evidence type="ECO:0000259" key="2">
    <source>
        <dbReference type="Pfam" id="PF05876"/>
    </source>
</evidence>
<name>A0A3P3DC41_9RHOB</name>
<evidence type="ECO:0000313" key="5">
    <source>
        <dbReference type="Proteomes" id="UP000282125"/>
    </source>
</evidence>
<dbReference type="GO" id="GO:0004519">
    <property type="term" value="F:endonuclease activity"/>
    <property type="evidence" value="ECO:0007669"/>
    <property type="project" value="InterPro"/>
</dbReference>
<dbReference type="PANTHER" id="PTHR34413:SF2">
    <property type="entry name" value="PROPHAGE TAIL FIBER ASSEMBLY PROTEIN HOMOLOG TFAE-RELATED"/>
    <property type="match status" value="1"/>
</dbReference>
<dbReference type="InterPro" id="IPR046453">
    <property type="entry name" value="GpA_ATPase"/>
</dbReference>